<reference evidence="5 6" key="1">
    <citation type="submission" date="2013-01" db="EMBL/GenBank/DDBJ databases">
        <title>The Genome Sequence of Clostridium colicanis 209318.</title>
        <authorList>
            <consortium name="The Broad Institute Genome Sequencing Platform"/>
            <person name="Earl A."/>
            <person name="Ward D."/>
            <person name="Feldgarden M."/>
            <person name="Gevers D."/>
            <person name="Courvalin P."/>
            <person name="Lambert T."/>
            <person name="Walker B."/>
            <person name="Young S.K."/>
            <person name="Zeng Q."/>
            <person name="Gargeya S."/>
            <person name="Fitzgerald M."/>
            <person name="Haas B."/>
            <person name="Abouelleil A."/>
            <person name="Alvarado L."/>
            <person name="Arachchi H.M."/>
            <person name="Berlin A.M."/>
            <person name="Chapman S.B."/>
            <person name="Dewar J."/>
            <person name="Goldberg J."/>
            <person name="Griggs A."/>
            <person name="Gujja S."/>
            <person name="Hansen M."/>
            <person name="Howarth C."/>
            <person name="Imamovic A."/>
            <person name="Larimer J."/>
            <person name="McCowan C."/>
            <person name="Murphy C."/>
            <person name="Neiman D."/>
            <person name="Pearson M."/>
            <person name="Priest M."/>
            <person name="Roberts A."/>
            <person name="Saif S."/>
            <person name="Shea T."/>
            <person name="Sisk P."/>
            <person name="Sykes S."/>
            <person name="Wortman J."/>
            <person name="Nusbaum C."/>
            <person name="Birren B."/>
        </authorList>
    </citation>
    <scope>NUCLEOTIDE SEQUENCE [LARGE SCALE GENOMIC DNA]</scope>
    <source>
        <strain evidence="5 6">209318</strain>
    </source>
</reference>
<organism evidence="5 6">
    <name type="scientific">Clostridium thermobutyricum</name>
    <dbReference type="NCBI Taxonomy" id="29372"/>
    <lineage>
        <taxon>Bacteria</taxon>
        <taxon>Bacillati</taxon>
        <taxon>Bacillota</taxon>
        <taxon>Clostridia</taxon>
        <taxon>Eubacteriales</taxon>
        <taxon>Clostridiaceae</taxon>
        <taxon>Clostridium</taxon>
    </lineage>
</organism>
<dbReference type="PATRIC" id="fig|999411.4.peg.465"/>
<dbReference type="eggNOG" id="COG2096">
    <property type="taxonomic scope" value="Bacteria"/>
</dbReference>
<name>N9Y532_9CLOT</name>
<dbReference type="Pfam" id="PF01923">
    <property type="entry name" value="Cob_adeno_trans"/>
    <property type="match status" value="1"/>
</dbReference>
<dbReference type="EMBL" id="AGYT01000007">
    <property type="protein sequence ID" value="ENZ03294.1"/>
    <property type="molecule type" value="Genomic_DNA"/>
</dbReference>
<dbReference type="InterPro" id="IPR016030">
    <property type="entry name" value="CblAdoTrfase-like"/>
</dbReference>
<feature type="domain" description="Cobalamin adenosyltransferase-like" evidence="4">
    <location>
        <begin position="63"/>
        <end position="148"/>
    </location>
</feature>
<dbReference type="AlphaFoldDB" id="N9Y532"/>
<keyword evidence="6" id="KW-1185">Reference proteome</keyword>
<gene>
    <name evidence="5" type="ORF">HMPREF1092_00480</name>
</gene>
<dbReference type="GO" id="GO:0016740">
    <property type="term" value="F:transferase activity"/>
    <property type="evidence" value="ECO:0007669"/>
    <property type="project" value="UniProtKB-KW"/>
</dbReference>
<evidence type="ECO:0000256" key="3">
    <source>
        <dbReference type="ARBA" id="ARBA00022840"/>
    </source>
</evidence>
<evidence type="ECO:0000313" key="5">
    <source>
        <dbReference type="EMBL" id="ENZ03294.1"/>
    </source>
</evidence>
<dbReference type="SUPFAM" id="SSF89028">
    <property type="entry name" value="Cobalamin adenosyltransferase-like"/>
    <property type="match status" value="1"/>
</dbReference>
<evidence type="ECO:0000256" key="2">
    <source>
        <dbReference type="ARBA" id="ARBA00022741"/>
    </source>
</evidence>
<keyword evidence="3" id="KW-0067">ATP-binding</keyword>
<dbReference type="GO" id="GO:0005524">
    <property type="term" value="F:ATP binding"/>
    <property type="evidence" value="ECO:0007669"/>
    <property type="project" value="UniProtKB-KW"/>
</dbReference>
<dbReference type="Gene3D" id="1.20.1200.10">
    <property type="entry name" value="Cobalamin adenosyltransferase-like"/>
    <property type="match status" value="1"/>
</dbReference>
<evidence type="ECO:0000256" key="1">
    <source>
        <dbReference type="ARBA" id="ARBA00022679"/>
    </source>
</evidence>
<protein>
    <recommendedName>
        <fullName evidence="4">Cobalamin adenosyltransferase-like domain-containing protein</fullName>
    </recommendedName>
</protein>
<evidence type="ECO:0000259" key="4">
    <source>
        <dbReference type="Pfam" id="PF01923"/>
    </source>
</evidence>
<dbReference type="HOGENOM" id="CLU_128252_0_0_9"/>
<dbReference type="InterPro" id="IPR036451">
    <property type="entry name" value="CblAdoTrfase-like_sf"/>
</dbReference>
<comment type="caution">
    <text evidence="5">The sequence shown here is derived from an EMBL/GenBank/DDBJ whole genome shotgun (WGS) entry which is preliminary data.</text>
</comment>
<keyword evidence="1" id="KW-0808">Transferase</keyword>
<accession>N9Y532</accession>
<dbReference type="Proteomes" id="UP000013097">
    <property type="component" value="Unassembled WGS sequence"/>
</dbReference>
<proteinExistence type="predicted"/>
<sequence length="167" mass="19248">MKKNIDLISYPFLNEDFGPVDHEVLTDYLSSILGRIYSLNTPLKEETFWLMDKVLHLNGSIRGKLAIFDSDIKYGLNLISKLKSYNKDRISGFVYPIGHPIACEYHVARGIAKRVCRNLYLLKKSGTKVPEILLDFSNLITNLLFLFSLEVNRLNNIQEKIFISKSY</sequence>
<dbReference type="RefSeq" id="WP_002596984.1">
    <property type="nucleotide sequence ID" value="NZ_KB850956.1"/>
</dbReference>
<keyword evidence="2" id="KW-0547">Nucleotide-binding</keyword>
<evidence type="ECO:0000313" key="6">
    <source>
        <dbReference type="Proteomes" id="UP000013097"/>
    </source>
</evidence>